<evidence type="ECO:0000256" key="2">
    <source>
        <dbReference type="SAM" id="SignalP"/>
    </source>
</evidence>
<reference evidence="3" key="1">
    <citation type="submission" date="2015-11" db="EMBL/GenBank/DDBJ databases">
        <title>De novo transcriptome assembly of four potential Pierce s Disease insect vectors from Arizona vineyards.</title>
        <authorList>
            <person name="Tassone E.E."/>
        </authorList>
    </citation>
    <scope>NUCLEOTIDE SEQUENCE</scope>
</reference>
<feature type="signal peptide" evidence="2">
    <location>
        <begin position="1"/>
        <end position="20"/>
    </location>
</feature>
<protein>
    <submittedName>
        <fullName evidence="3">Uncharacterized protein</fullName>
    </submittedName>
</protein>
<sequence>LTLLLLPVLSLLLRLPSTQAEPRNTRSDVRTMMDKLDPNFWPTRGRRSSSSSEEVPPPFWANRGRAIEELESILAERGFQPMADSGTGDTGPFWAHRGRDLICPDKGTLKNPLSVEEPRWVMFNRRDADDTG</sequence>
<feature type="non-terminal residue" evidence="3">
    <location>
        <position position="132"/>
    </location>
</feature>
<feature type="compositionally biased region" description="Basic and acidic residues" evidence="1">
    <location>
        <begin position="23"/>
        <end position="37"/>
    </location>
</feature>
<dbReference type="AlphaFoldDB" id="A0A1B6I2L0"/>
<keyword evidence="2" id="KW-0732">Signal</keyword>
<feature type="chain" id="PRO_5008584729" evidence="2">
    <location>
        <begin position="21"/>
        <end position="132"/>
    </location>
</feature>
<proteinExistence type="predicted"/>
<name>A0A1B6I2L0_9HEMI</name>
<gene>
    <name evidence="3" type="ORF">g.58139</name>
</gene>
<feature type="non-terminal residue" evidence="3">
    <location>
        <position position="1"/>
    </location>
</feature>
<feature type="region of interest" description="Disordered" evidence="1">
    <location>
        <begin position="20"/>
        <end position="59"/>
    </location>
</feature>
<dbReference type="EMBL" id="GECU01026539">
    <property type="protein sequence ID" value="JAS81167.1"/>
    <property type="molecule type" value="Transcribed_RNA"/>
</dbReference>
<accession>A0A1B6I2L0</accession>
<evidence type="ECO:0000313" key="3">
    <source>
        <dbReference type="EMBL" id="JAS81167.1"/>
    </source>
</evidence>
<organism evidence="3">
    <name type="scientific">Homalodisca liturata</name>
    <dbReference type="NCBI Taxonomy" id="320908"/>
    <lineage>
        <taxon>Eukaryota</taxon>
        <taxon>Metazoa</taxon>
        <taxon>Ecdysozoa</taxon>
        <taxon>Arthropoda</taxon>
        <taxon>Hexapoda</taxon>
        <taxon>Insecta</taxon>
        <taxon>Pterygota</taxon>
        <taxon>Neoptera</taxon>
        <taxon>Paraneoptera</taxon>
        <taxon>Hemiptera</taxon>
        <taxon>Auchenorrhyncha</taxon>
        <taxon>Membracoidea</taxon>
        <taxon>Cicadellidae</taxon>
        <taxon>Cicadellinae</taxon>
        <taxon>Proconiini</taxon>
        <taxon>Homalodisca</taxon>
    </lineage>
</organism>
<evidence type="ECO:0000256" key="1">
    <source>
        <dbReference type="SAM" id="MobiDB-lite"/>
    </source>
</evidence>